<dbReference type="AlphaFoldDB" id="A0A6M3KBW6"/>
<name>A0A6M3KBW6_9ZZZZ</name>
<evidence type="ECO:0000313" key="1">
    <source>
        <dbReference type="EMBL" id="QJA79340.1"/>
    </source>
</evidence>
<sequence length="105" mass="11440">METGKELHSYTSKEVLNKVLSNTGSTISATAVPTTQELLNLVLNNAGDRLQVDIGVAAGSYIHFGTQTVAGTWDDGTWRIGVSSDDFVFDRKVSGTWTEMYSIEH</sequence>
<proteinExistence type="predicted"/>
<protein>
    <submittedName>
        <fullName evidence="1">Uncharacterized protein</fullName>
    </submittedName>
</protein>
<organism evidence="1">
    <name type="scientific">viral metagenome</name>
    <dbReference type="NCBI Taxonomy" id="1070528"/>
    <lineage>
        <taxon>unclassified sequences</taxon>
        <taxon>metagenomes</taxon>
        <taxon>organismal metagenomes</taxon>
    </lineage>
</organism>
<accession>A0A6M3KBW6</accession>
<reference evidence="1" key="1">
    <citation type="submission" date="2020-03" db="EMBL/GenBank/DDBJ databases">
        <title>The deep terrestrial virosphere.</title>
        <authorList>
            <person name="Holmfeldt K."/>
            <person name="Nilsson E."/>
            <person name="Simone D."/>
            <person name="Lopez-Fernandez M."/>
            <person name="Wu X."/>
            <person name="de Brujin I."/>
            <person name="Lundin D."/>
            <person name="Andersson A."/>
            <person name="Bertilsson S."/>
            <person name="Dopson M."/>
        </authorList>
    </citation>
    <scope>NUCLEOTIDE SEQUENCE</scope>
    <source>
        <strain evidence="1">MM415A00915</strain>
    </source>
</reference>
<gene>
    <name evidence="1" type="ORF">MM415A00915_0002</name>
</gene>
<dbReference type="EMBL" id="MT142377">
    <property type="protein sequence ID" value="QJA79340.1"/>
    <property type="molecule type" value="Genomic_DNA"/>
</dbReference>